<keyword evidence="2" id="KW-1185">Reference proteome</keyword>
<dbReference type="Proteomes" id="UP000308600">
    <property type="component" value="Unassembled WGS sequence"/>
</dbReference>
<protein>
    <submittedName>
        <fullName evidence="1">Uncharacterized protein</fullName>
    </submittedName>
</protein>
<evidence type="ECO:0000313" key="2">
    <source>
        <dbReference type="Proteomes" id="UP000308600"/>
    </source>
</evidence>
<proteinExistence type="predicted"/>
<gene>
    <name evidence="1" type="ORF">BDN72DRAFT_756600</name>
</gene>
<dbReference type="EMBL" id="ML208261">
    <property type="protein sequence ID" value="TFK76093.1"/>
    <property type="molecule type" value="Genomic_DNA"/>
</dbReference>
<name>A0ACD3BDE1_9AGAR</name>
<evidence type="ECO:0000313" key="1">
    <source>
        <dbReference type="EMBL" id="TFK76093.1"/>
    </source>
</evidence>
<accession>A0ACD3BDE1</accession>
<reference evidence="1 2" key="1">
    <citation type="journal article" date="2019" name="Nat. Ecol. Evol.">
        <title>Megaphylogeny resolves global patterns of mushroom evolution.</title>
        <authorList>
            <person name="Varga T."/>
            <person name="Krizsan K."/>
            <person name="Foldi C."/>
            <person name="Dima B."/>
            <person name="Sanchez-Garcia M."/>
            <person name="Sanchez-Ramirez S."/>
            <person name="Szollosi G.J."/>
            <person name="Szarkandi J.G."/>
            <person name="Papp V."/>
            <person name="Albert L."/>
            <person name="Andreopoulos W."/>
            <person name="Angelini C."/>
            <person name="Antonin V."/>
            <person name="Barry K.W."/>
            <person name="Bougher N.L."/>
            <person name="Buchanan P."/>
            <person name="Buyck B."/>
            <person name="Bense V."/>
            <person name="Catcheside P."/>
            <person name="Chovatia M."/>
            <person name="Cooper J."/>
            <person name="Damon W."/>
            <person name="Desjardin D."/>
            <person name="Finy P."/>
            <person name="Geml J."/>
            <person name="Haridas S."/>
            <person name="Hughes K."/>
            <person name="Justo A."/>
            <person name="Karasinski D."/>
            <person name="Kautmanova I."/>
            <person name="Kiss B."/>
            <person name="Kocsube S."/>
            <person name="Kotiranta H."/>
            <person name="LaButti K.M."/>
            <person name="Lechner B.E."/>
            <person name="Liimatainen K."/>
            <person name="Lipzen A."/>
            <person name="Lukacs Z."/>
            <person name="Mihaltcheva S."/>
            <person name="Morgado L.N."/>
            <person name="Niskanen T."/>
            <person name="Noordeloos M.E."/>
            <person name="Ohm R.A."/>
            <person name="Ortiz-Santana B."/>
            <person name="Ovrebo C."/>
            <person name="Racz N."/>
            <person name="Riley R."/>
            <person name="Savchenko A."/>
            <person name="Shiryaev A."/>
            <person name="Soop K."/>
            <person name="Spirin V."/>
            <person name="Szebenyi C."/>
            <person name="Tomsovsky M."/>
            <person name="Tulloss R.E."/>
            <person name="Uehling J."/>
            <person name="Grigoriev I.V."/>
            <person name="Vagvolgyi C."/>
            <person name="Papp T."/>
            <person name="Martin F.M."/>
            <person name="Miettinen O."/>
            <person name="Hibbett D.S."/>
            <person name="Nagy L.G."/>
        </authorList>
    </citation>
    <scope>NUCLEOTIDE SEQUENCE [LARGE SCALE GENOMIC DNA]</scope>
    <source>
        <strain evidence="1 2">NL-1719</strain>
    </source>
</reference>
<sequence>MGRAYNLSSQPVFPKATAPHQGRAPRRISTGSSRIVRSPDNQPSRSNTGIPRVPNTPYNRARRVLVPSSRTLPLITLSMRADAQFFDRQQRHRISSYSLPFKGDYCHVEDACIIGDTAIVGYSGGPCQISLIRLIKDQRPTMTELRHMPHSRPANHKPERKGVVHISCLGPGPSEDRLRIYTGGYDKTVRLWSLNEHDATSKKIIGTAAVPLAVAHRNQTVLVSEGQQLLTVDLKHSISKPQTARLSNTIHHIHINPDAENVSILEVRLLSMPFLLYLLTNASCRPCP</sequence>
<organism evidence="1 2">
    <name type="scientific">Pluteus cervinus</name>
    <dbReference type="NCBI Taxonomy" id="181527"/>
    <lineage>
        <taxon>Eukaryota</taxon>
        <taxon>Fungi</taxon>
        <taxon>Dikarya</taxon>
        <taxon>Basidiomycota</taxon>
        <taxon>Agaricomycotina</taxon>
        <taxon>Agaricomycetes</taxon>
        <taxon>Agaricomycetidae</taxon>
        <taxon>Agaricales</taxon>
        <taxon>Pluteineae</taxon>
        <taxon>Pluteaceae</taxon>
        <taxon>Pluteus</taxon>
    </lineage>
</organism>